<keyword evidence="4" id="KW-0132">Cell division</keyword>
<dbReference type="EMBL" id="CP083685">
    <property type="protein sequence ID" value="UYU91259.1"/>
    <property type="molecule type" value="Genomic_DNA"/>
</dbReference>
<gene>
    <name evidence="4" type="ORF">DW011_02725</name>
    <name evidence="3" type="ORF">DW780_21055</name>
    <name evidence="2" type="ORF">ERS852557_04897</name>
    <name evidence="5" type="ORF">KQP68_07715</name>
    <name evidence="6" type="ORF">KQP74_01095</name>
</gene>
<name>A0A0P0FG81_BACT4</name>
<dbReference type="Proteomes" id="UP000283616">
    <property type="component" value="Unassembled WGS sequence"/>
</dbReference>
<dbReference type="KEGG" id="btho:Btheta7330_04850"/>
<dbReference type="PATRIC" id="fig|818.23.peg.4994"/>
<evidence type="ECO:0000313" key="6">
    <source>
        <dbReference type="EMBL" id="UYU91259.1"/>
    </source>
</evidence>
<evidence type="ECO:0000313" key="5">
    <source>
        <dbReference type="EMBL" id="UYU68157.1"/>
    </source>
</evidence>
<evidence type="ECO:0000313" key="10">
    <source>
        <dbReference type="Proteomes" id="UP001156218"/>
    </source>
</evidence>
<evidence type="ECO:0000313" key="2">
    <source>
        <dbReference type="EMBL" id="CUQ47541.1"/>
    </source>
</evidence>
<dbReference type="Proteomes" id="UP000284785">
    <property type="component" value="Unassembled WGS sequence"/>
</dbReference>
<sequence>MVKRILLSIVMLMLIAYLGIAITAFNRKPADQTCRDVELVIKDTTYAGFITKEEVKGILQHKGIYPIGKKMERISTKSLERELSKHPLIDEAECYKTPSGKVCVEVTQRIPILRIMSANGENYYLDNKGTVMPPEAKCVAHRAIVTGNVEKSFAMKDLYKFGVFLQNNKFWDAQIEQIHVLPDRNIELVPRVGDHLVYLGKLENFENKLARLKEFYQKGLNQVGWNKYSRISLEFSNQIICTKRESNK</sequence>
<reference evidence="8 9" key="2">
    <citation type="submission" date="2018-08" db="EMBL/GenBank/DDBJ databases">
        <title>A genome reference for cultivated species of the human gut microbiota.</title>
        <authorList>
            <person name="Zou Y."/>
            <person name="Xue W."/>
            <person name="Luo G."/>
        </authorList>
    </citation>
    <scope>NUCLEOTIDE SEQUENCE [LARGE SCALE GENOMIC DNA]</scope>
    <source>
        <strain evidence="4 8">AF37-12</strain>
        <strain evidence="3 9">AM30-26</strain>
    </source>
</reference>
<keyword evidence="4" id="KW-0131">Cell cycle</keyword>
<dbReference type="EMBL" id="QSJP01000023">
    <property type="protein sequence ID" value="RHD83404.1"/>
    <property type="molecule type" value="Genomic_DNA"/>
</dbReference>
<evidence type="ECO:0000259" key="1">
    <source>
        <dbReference type="Pfam" id="PF03799"/>
    </source>
</evidence>
<dbReference type="EMBL" id="CP083680">
    <property type="protein sequence ID" value="UYU68157.1"/>
    <property type="molecule type" value="Genomic_DNA"/>
</dbReference>
<organism evidence="4 8">
    <name type="scientific">Bacteroides thetaiotaomicron</name>
    <dbReference type="NCBI Taxonomy" id="818"/>
    <lineage>
        <taxon>Bacteria</taxon>
        <taxon>Pseudomonadati</taxon>
        <taxon>Bacteroidota</taxon>
        <taxon>Bacteroidia</taxon>
        <taxon>Bacteroidales</taxon>
        <taxon>Bacteroidaceae</taxon>
        <taxon>Bacteroides</taxon>
    </lineage>
</organism>
<evidence type="ECO:0000313" key="8">
    <source>
        <dbReference type="Proteomes" id="UP000283616"/>
    </source>
</evidence>
<dbReference type="InterPro" id="IPR005548">
    <property type="entry name" value="Cell_div_FtsQ/DivIB_C"/>
</dbReference>
<dbReference type="EMBL" id="QROV01000003">
    <property type="protein sequence ID" value="RHL63544.1"/>
    <property type="molecule type" value="Genomic_DNA"/>
</dbReference>
<dbReference type="RefSeq" id="WP_055222052.1">
    <property type="nucleotide sequence ID" value="NZ_CABJDH010000017.1"/>
</dbReference>
<evidence type="ECO:0000313" key="3">
    <source>
        <dbReference type="EMBL" id="RHD83404.1"/>
    </source>
</evidence>
<dbReference type="Proteomes" id="UP001156218">
    <property type="component" value="Chromosome"/>
</dbReference>
<dbReference type="Pfam" id="PF03799">
    <property type="entry name" value="FtsQ_DivIB_C"/>
    <property type="match status" value="1"/>
</dbReference>
<reference evidence="5 10" key="3">
    <citation type="submission" date="2021-06" db="EMBL/GenBank/DDBJ databases">
        <title>Interrogation of the integrated mobile genetic elements in gut-associated Bacteroides with a consensus prediction approach.</title>
        <authorList>
            <person name="Campbell D.E."/>
            <person name="Leigh J.R."/>
            <person name="Kim T."/>
            <person name="England W."/>
            <person name="Whitaker R.J."/>
            <person name="Degnan P.H."/>
        </authorList>
    </citation>
    <scope>NUCLEOTIDE SEQUENCE</scope>
    <source>
        <strain evidence="6">VPI-3443</strain>
        <strain evidence="5 10">WAL8669</strain>
    </source>
</reference>
<evidence type="ECO:0000313" key="9">
    <source>
        <dbReference type="Proteomes" id="UP000284785"/>
    </source>
</evidence>
<protein>
    <submittedName>
        <fullName evidence="4 5">Cell division protein FtsQ</fullName>
    </submittedName>
</protein>
<dbReference type="GO" id="GO:0051301">
    <property type="term" value="P:cell division"/>
    <property type="evidence" value="ECO:0007669"/>
    <property type="project" value="UniProtKB-KW"/>
</dbReference>
<accession>A0A0P0FG81</accession>
<dbReference type="AlphaFoldDB" id="A0A0P0FG81"/>
<reference evidence="2 7" key="1">
    <citation type="submission" date="2015-09" db="EMBL/GenBank/DDBJ databases">
        <authorList>
            <consortium name="Pathogen Informatics"/>
        </authorList>
    </citation>
    <scope>NUCLEOTIDE SEQUENCE [LARGE SCALE GENOMIC DNA]</scope>
    <source>
        <strain evidence="2 7">2789STDY5834945</strain>
    </source>
</reference>
<evidence type="ECO:0000313" key="7">
    <source>
        <dbReference type="Proteomes" id="UP000095541"/>
    </source>
</evidence>
<dbReference type="Proteomes" id="UP000095541">
    <property type="component" value="Unassembled WGS sequence"/>
</dbReference>
<feature type="domain" description="Cell division protein FtsQ/DivIB C-terminal" evidence="1">
    <location>
        <begin position="119"/>
        <end position="219"/>
    </location>
</feature>
<evidence type="ECO:0000313" key="4">
    <source>
        <dbReference type="EMBL" id="RHL63544.1"/>
    </source>
</evidence>
<dbReference type="EMBL" id="CZBI01000014">
    <property type="protein sequence ID" value="CUQ47541.1"/>
    <property type="molecule type" value="Genomic_DNA"/>
</dbReference>
<dbReference type="Proteomes" id="UP001162960">
    <property type="component" value="Chromosome"/>
</dbReference>
<proteinExistence type="predicted"/>